<dbReference type="EMBL" id="JARIHO010000007">
    <property type="protein sequence ID" value="KAJ7358315.1"/>
    <property type="molecule type" value="Genomic_DNA"/>
</dbReference>
<evidence type="ECO:0000256" key="2">
    <source>
        <dbReference type="SAM" id="SignalP"/>
    </source>
</evidence>
<accession>A0AAD7EYL9</accession>
<evidence type="ECO:0000313" key="3">
    <source>
        <dbReference type="EMBL" id="KAJ7358315.1"/>
    </source>
</evidence>
<feature type="chain" id="PRO_5042033242" description="Secreted protein" evidence="2">
    <location>
        <begin position="23"/>
        <end position="142"/>
    </location>
</feature>
<comment type="caution">
    <text evidence="3">The sequence shown here is derived from an EMBL/GenBank/DDBJ whole genome shotgun (WGS) entry which is preliminary data.</text>
</comment>
<protein>
    <recommendedName>
        <fullName evidence="5">Secreted protein</fullName>
    </recommendedName>
</protein>
<dbReference type="AlphaFoldDB" id="A0AAD7EYL9"/>
<feature type="signal peptide" evidence="2">
    <location>
        <begin position="1"/>
        <end position="22"/>
    </location>
</feature>
<reference evidence="3" key="1">
    <citation type="submission" date="2023-03" db="EMBL/GenBank/DDBJ databases">
        <title>Massive genome expansion in bonnet fungi (Mycena s.s.) driven by repeated elements and novel gene families across ecological guilds.</title>
        <authorList>
            <consortium name="Lawrence Berkeley National Laboratory"/>
            <person name="Harder C.B."/>
            <person name="Miyauchi S."/>
            <person name="Viragh M."/>
            <person name="Kuo A."/>
            <person name="Thoen E."/>
            <person name="Andreopoulos B."/>
            <person name="Lu D."/>
            <person name="Skrede I."/>
            <person name="Drula E."/>
            <person name="Henrissat B."/>
            <person name="Morin E."/>
            <person name="Kohler A."/>
            <person name="Barry K."/>
            <person name="LaButti K."/>
            <person name="Morin E."/>
            <person name="Salamov A."/>
            <person name="Lipzen A."/>
            <person name="Mereny Z."/>
            <person name="Hegedus B."/>
            <person name="Baldrian P."/>
            <person name="Stursova M."/>
            <person name="Weitz H."/>
            <person name="Taylor A."/>
            <person name="Grigoriev I.V."/>
            <person name="Nagy L.G."/>
            <person name="Martin F."/>
            <person name="Kauserud H."/>
        </authorList>
    </citation>
    <scope>NUCLEOTIDE SEQUENCE</scope>
    <source>
        <strain evidence="3">CBHHK002</strain>
    </source>
</reference>
<dbReference type="Proteomes" id="UP001218218">
    <property type="component" value="Unassembled WGS sequence"/>
</dbReference>
<keyword evidence="2" id="KW-0732">Signal</keyword>
<sequence length="142" mass="16376">MRISVICLMFSWEFQVLIPVLSYVGTASWHSGGRDMAWHRAPPVTTRCIVLTMSPRQRRCCRWDGEDQPSQPADPRFAQHCHGTRHSKITRDQRRRLARSVFFKKDPLLRIDETHSNEQDSFPLENGIGESTAGTLTYRAYG</sequence>
<proteinExistence type="predicted"/>
<gene>
    <name evidence="3" type="ORF">DFH08DRAFT_440969</name>
</gene>
<evidence type="ECO:0008006" key="5">
    <source>
        <dbReference type="Google" id="ProtNLM"/>
    </source>
</evidence>
<keyword evidence="4" id="KW-1185">Reference proteome</keyword>
<organism evidence="3 4">
    <name type="scientific">Mycena albidolilacea</name>
    <dbReference type="NCBI Taxonomy" id="1033008"/>
    <lineage>
        <taxon>Eukaryota</taxon>
        <taxon>Fungi</taxon>
        <taxon>Dikarya</taxon>
        <taxon>Basidiomycota</taxon>
        <taxon>Agaricomycotina</taxon>
        <taxon>Agaricomycetes</taxon>
        <taxon>Agaricomycetidae</taxon>
        <taxon>Agaricales</taxon>
        <taxon>Marasmiineae</taxon>
        <taxon>Mycenaceae</taxon>
        <taxon>Mycena</taxon>
    </lineage>
</organism>
<evidence type="ECO:0000256" key="1">
    <source>
        <dbReference type="SAM" id="MobiDB-lite"/>
    </source>
</evidence>
<feature type="region of interest" description="Disordered" evidence="1">
    <location>
        <begin position="65"/>
        <end position="89"/>
    </location>
</feature>
<evidence type="ECO:0000313" key="4">
    <source>
        <dbReference type="Proteomes" id="UP001218218"/>
    </source>
</evidence>
<name>A0AAD7EYL9_9AGAR</name>